<reference evidence="2 3" key="3">
    <citation type="journal article" date="2013" name="Rice">
        <title>Improvement of the Oryza sativa Nipponbare reference genome using next generation sequence and optical map data.</title>
        <authorList>
            <person name="Kawahara Y."/>
            <person name="de la Bastide M."/>
            <person name="Hamilton J.P."/>
            <person name="Kanamori H."/>
            <person name="McCombie W.R."/>
            <person name="Ouyang S."/>
            <person name="Schwartz D.C."/>
            <person name="Tanaka T."/>
            <person name="Wu J."/>
            <person name="Zhou S."/>
            <person name="Childs K.L."/>
            <person name="Davidson R.M."/>
            <person name="Lin H."/>
            <person name="Quesada-Ocampo L."/>
            <person name="Vaillancourt B."/>
            <person name="Sakai H."/>
            <person name="Lee S.S."/>
            <person name="Kim J."/>
            <person name="Numa H."/>
            <person name="Itoh T."/>
            <person name="Buell C.R."/>
            <person name="Matsumoto T."/>
        </authorList>
    </citation>
    <scope>NUCLEOTIDE SEQUENCE [LARGE SCALE GENOMIC DNA]</scope>
    <source>
        <strain evidence="3">cv. Nipponbare</strain>
    </source>
</reference>
<evidence type="ECO:0000313" key="2">
    <source>
        <dbReference type="EMBL" id="BAT08373.1"/>
    </source>
</evidence>
<dbReference type="Gramene" id="Os09t0449500-01">
    <property type="protein sequence ID" value="Os09t0449500-01"/>
    <property type="gene ID" value="Os09g0449500"/>
</dbReference>
<organism evidence="2 3">
    <name type="scientific">Oryza sativa subsp. japonica</name>
    <name type="common">Rice</name>
    <dbReference type="NCBI Taxonomy" id="39947"/>
    <lineage>
        <taxon>Eukaryota</taxon>
        <taxon>Viridiplantae</taxon>
        <taxon>Streptophyta</taxon>
        <taxon>Embryophyta</taxon>
        <taxon>Tracheophyta</taxon>
        <taxon>Spermatophyta</taxon>
        <taxon>Magnoliopsida</taxon>
        <taxon>Liliopsida</taxon>
        <taxon>Poales</taxon>
        <taxon>Poaceae</taxon>
        <taxon>BOP clade</taxon>
        <taxon>Oryzoideae</taxon>
        <taxon>Oryzeae</taxon>
        <taxon>Oryzinae</taxon>
        <taxon>Oryza</taxon>
        <taxon>Oryza sativa</taxon>
    </lineage>
</organism>
<dbReference type="EMBL" id="AP014965">
    <property type="protein sequence ID" value="BAT08373.1"/>
    <property type="molecule type" value="Genomic_DNA"/>
</dbReference>
<evidence type="ECO:0000313" key="3">
    <source>
        <dbReference type="Proteomes" id="UP000059680"/>
    </source>
</evidence>
<feature type="compositionally biased region" description="Low complexity" evidence="1">
    <location>
        <begin position="147"/>
        <end position="161"/>
    </location>
</feature>
<dbReference type="Proteomes" id="UP000059680">
    <property type="component" value="Chromosome 9"/>
</dbReference>
<gene>
    <name evidence="2" type="ordered locus">Os09g0449500</name>
    <name evidence="2" type="ORF">OSNPB_090449500</name>
</gene>
<feature type="compositionally biased region" description="Low complexity" evidence="1">
    <location>
        <begin position="126"/>
        <end position="140"/>
    </location>
</feature>
<reference evidence="2 3" key="2">
    <citation type="journal article" date="2013" name="Plant Cell Physiol.">
        <title>Rice Annotation Project Database (RAP-DB): an integrative and interactive database for rice genomics.</title>
        <authorList>
            <person name="Sakai H."/>
            <person name="Lee S.S."/>
            <person name="Tanaka T."/>
            <person name="Numa H."/>
            <person name="Kim J."/>
            <person name="Kawahara Y."/>
            <person name="Wakimoto H."/>
            <person name="Yang C.C."/>
            <person name="Iwamoto M."/>
            <person name="Abe T."/>
            <person name="Yamada Y."/>
            <person name="Muto A."/>
            <person name="Inokuchi H."/>
            <person name="Ikemura T."/>
            <person name="Matsumoto T."/>
            <person name="Sasaki T."/>
            <person name="Itoh T."/>
        </authorList>
    </citation>
    <scope>NUCLEOTIDE SEQUENCE [LARGE SCALE GENOMIC DNA]</scope>
    <source>
        <strain evidence="3">cv. Nipponbare</strain>
    </source>
</reference>
<feature type="region of interest" description="Disordered" evidence="1">
    <location>
        <begin position="72"/>
        <end position="161"/>
    </location>
</feature>
<proteinExistence type="predicted"/>
<reference evidence="3" key="1">
    <citation type="journal article" date="2005" name="Nature">
        <title>The map-based sequence of the rice genome.</title>
        <authorList>
            <consortium name="International rice genome sequencing project (IRGSP)"/>
            <person name="Matsumoto T."/>
            <person name="Wu J."/>
            <person name="Kanamori H."/>
            <person name="Katayose Y."/>
            <person name="Fujisawa M."/>
            <person name="Namiki N."/>
            <person name="Mizuno H."/>
            <person name="Yamamoto K."/>
            <person name="Antonio B.A."/>
            <person name="Baba T."/>
            <person name="Sakata K."/>
            <person name="Nagamura Y."/>
            <person name="Aoki H."/>
            <person name="Arikawa K."/>
            <person name="Arita K."/>
            <person name="Bito T."/>
            <person name="Chiden Y."/>
            <person name="Fujitsuka N."/>
            <person name="Fukunaka R."/>
            <person name="Hamada M."/>
            <person name="Harada C."/>
            <person name="Hayashi A."/>
            <person name="Hijishita S."/>
            <person name="Honda M."/>
            <person name="Hosokawa S."/>
            <person name="Ichikawa Y."/>
            <person name="Idonuma A."/>
            <person name="Iijima M."/>
            <person name="Ikeda M."/>
            <person name="Ikeno M."/>
            <person name="Ito K."/>
            <person name="Ito S."/>
            <person name="Ito T."/>
            <person name="Ito Y."/>
            <person name="Ito Y."/>
            <person name="Iwabuchi A."/>
            <person name="Kamiya K."/>
            <person name="Karasawa W."/>
            <person name="Kurita K."/>
            <person name="Katagiri S."/>
            <person name="Kikuta A."/>
            <person name="Kobayashi H."/>
            <person name="Kobayashi N."/>
            <person name="Machita K."/>
            <person name="Maehara T."/>
            <person name="Masukawa M."/>
            <person name="Mizubayashi T."/>
            <person name="Mukai Y."/>
            <person name="Nagasaki H."/>
            <person name="Nagata Y."/>
            <person name="Naito S."/>
            <person name="Nakashima M."/>
            <person name="Nakama Y."/>
            <person name="Nakamichi Y."/>
            <person name="Nakamura M."/>
            <person name="Meguro A."/>
            <person name="Negishi M."/>
            <person name="Ohta I."/>
            <person name="Ohta T."/>
            <person name="Okamoto M."/>
            <person name="Ono N."/>
            <person name="Saji S."/>
            <person name="Sakaguchi M."/>
            <person name="Sakai K."/>
            <person name="Shibata M."/>
            <person name="Shimokawa T."/>
            <person name="Song J."/>
            <person name="Takazaki Y."/>
            <person name="Terasawa K."/>
            <person name="Tsugane M."/>
            <person name="Tsuji K."/>
            <person name="Ueda S."/>
            <person name="Waki K."/>
            <person name="Yamagata H."/>
            <person name="Yamamoto M."/>
            <person name="Yamamoto S."/>
            <person name="Yamane H."/>
            <person name="Yoshiki S."/>
            <person name="Yoshihara R."/>
            <person name="Yukawa K."/>
            <person name="Zhong H."/>
            <person name="Yano M."/>
            <person name="Yuan Q."/>
            <person name="Ouyang S."/>
            <person name="Liu J."/>
            <person name="Jones K.M."/>
            <person name="Gansberger K."/>
            <person name="Moffat K."/>
            <person name="Hill J."/>
            <person name="Bera J."/>
            <person name="Fadrosh D."/>
            <person name="Jin S."/>
            <person name="Johri S."/>
            <person name="Kim M."/>
            <person name="Overton L."/>
            <person name="Reardon M."/>
            <person name="Tsitrin T."/>
            <person name="Vuong H."/>
            <person name="Weaver B."/>
            <person name="Ciecko A."/>
            <person name="Tallon L."/>
            <person name="Jackson J."/>
            <person name="Pai G."/>
            <person name="Aken S.V."/>
            <person name="Utterback T."/>
            <person name="Reidmuller S."/>
            <person name="Feldblyum T."/>
            <person name="Hsiao J."/>
            <person name="Zismann V."/>
            <person name="Iobst S."/>
            <person name="de Vazeille A.R."/>
            <person name="Buell C.R."/>
            <person name="Ying K."/>
            <person name="Li Y."/>
            <person name="Lu T."/>
            <person name="Huang Y."/>
            <person name="Zhao Q."/>
            <person name="Feng Q."/>
            <person name="Zhang L."/>
            <person name="Zhu J."/>
            <person name="Weng Q."/>
            <person name="Mu J."/>
            <person name="Lu Y."/>
            <person name="Fan D."/>
            <person name="Liu Y."/>
            <person name="Guan J."/>
            <person name="Zhang Y."/>
            <person name="Yu S."/>
            <person name="Liu X."/>
            <person name="Zhang Y."/>
            <person name="Hong G."/>
            <person name="Han B."/>
            <person name="Choisne N."/>
            <person name="Demange N."/>
            <person name="Orjeda G."/>
            <person name="Samain S."/>
            <person name="Cattolico L."/>
            <person name="Pelletier E."/>
            <person name="Couloux A."/>
            <person name="Segurens B."/>
            <person name="Wincker P."/>
            <person name="D'Hont A."/>
            <person name="Scarpelli C."/>
            <person name="Weissenbach J."/>
            <person name="Salanoubat M."/>
            <person name="Quetier F."/>
            <person name="Yu Y."/>
            <person name="Kim H.R."/>
            <person name="Rambo T."/>
            <person name="Currie J."/>
            <person name="Collura K."/>
            <person name="Luo M."/>
            <person name="Yang T."/>
            <person name="Ammiraju J.S.S."/>
            <person name="Engler F."/>
            <person name="Soderlund C."/>
            <person name="Wing R.A."/>
            <person name="Palmer L.E."/>
            <person name="de la Bastide M."/>
            <person name="Spiegel L."/>
            <person name="Nascimento L."/>
            <person name="Zutavern T."/>
            <person name="O'Shaughnessy A."/>
            <person name="Dike S."/>
            <person name="Dedhia N."/>
            <person name="Preston R."/>
            <person name="Balija V."/>
            <person name="McCombie W.R."/>
            <person name="Chow T."/>
            <person name="Chen H."/>
            <person name="Chung M."/>
            <person name="Chen C."/>
            <person name="Shaw J."/>
            <person name="Wu H."/>
            <person name="Hsiao K."/>
            <person name="Chao Y."/>
            <person name="Chu M."/>
            <person name="Cheng C."/>
            <person name="Hour A."/>
            <person name="Lee P."/>
            <person name="Lin S."/>
            <person name="Lin Y."/>
            <person name="Liou J."/>
            <person name="Liu S."/>
            <person name="Hsing Y."/>
            <person name="Raghuvanshi S."/>
            <person name="Mohanty A."/>
            <person name="Bharti A.K."/>
            <person name="Gaur A."/>
            <person name="Gupta V."/>
            <person name="Kumar D."/>
            <person name="Ravi V."/>
            <person name="Vij S."/>
            <person name="Kapur A."/>
            <person name="Khurana P."/>
            <person name="Khurana P."/>
            <person name="Khurana J.P."/>
            <person name="Tyagi A.K."/>
            <person name="Gaikwad K."/>
            <person name="Singh A."/>
            <person name="Dalal V."/>
            <person name="Srivastava S."/>
            <person name="Dixit A."/>
            <person name="Pal A.K."/>
            <person name="Ghazi I.A."/>
            <person name="Yadav M."/>
            <person name="Pandit A."/>
            <person name="Bhargava A."/>
            <person name="Sureshbabu K."/>
            <person name="Batra K."/>
            <person name="Sharma T.R."/>
            <person name="Mohapatra T."/>
            <person name="Singh N.K."/>
            <person name="Messing J."/>
            <person name="Nelson A.B."/>
            <person name="Fuks G."/>
            <person name="Kavchok S."/>
            <person name="Keizer G."/>
            <person name="Linton E."/>
            <person name="Llaca V."/>
            <person name="Song R."/>
            <person name="Tanyolac B."/>
            <person name="Young S."/>
            <person name="Ho-Il K."/>
            <person name="Hahn J.H."/>
            <person name="Sangsakoo G."/>
            <person name="Vanavichit A."/>
            <person name="de Mattos Luiz.A.T."/>
            <person name="Zimmer P.D."/>
            <person name="Malone G."/>
            <person name="Dellagostin O."/>
            <person name="de Oliveira A.C."/>
            <person name="Bevan M."/>
            <person name="Bancroft I."/>
            <person name="Minx P."/>
            <person name="Cordum H."/>
            <person name="Wilson R."/>
            <person name="Cheng Z."/>
            <person name="Jin W."/>
            <person name="Jiang J."/>
            <person name="Leong S.A."/>
            <person name="Iwama H."/>
            <person name="Gojobori T."/>
            <person name="Itoh T."/>
            <person name="Niimura Y."/>
            <person name="Fujii Y."/>
            <person name="Habara T."/>
            <person name="Sakai H."/>
            <person name="Sato Y."/>
            <person name="Wilson G."/>
            <person name="Kumar K."/>
            <person name="McCouch S."/>
            <person name="Juretic N."/>
            <person name="Hoen D."/>
            <person name="Wright S."/>
            <person name="Bruskiewich R."/>
            <person name="Bureau T."/>
            <person name="Miyao A."/>
            <person name="Hirochika H."/>
            <person name="Nishikawa T."/>
            <person name="Kadowaki K."/>
            <person name="Sugiura M."/>
            <person name="Burr B."/>
            <person name="Sasaki T."/>
        </authorList>
    </citation>
    <scope>NUCLEOTIDE SEQUENCE [LARGE SCALE GENOMIC DNA]</scope>
    <source>
        <strain evidence="3">cv. Nipponbare</strain>
    </source>
</reference>
<name>A0A0P0XP32_ORYSJ</name>
<dbReference type="PaxDb" id="39947-A0A0P0XP32"/>
<evidence type="ECO:0000256" key="1">
    <source>
        <dbReference type="SAM" id="MobiDB-lite"/>
    </source>
</evidence>
<protein>
    <submittedName>
        <fullName evidence="2">Os09g0449500 protein</fullName>
    </submittedName>
</protein>
<accession>A0A0P0XP32</accession>
<dbReference type="InParanoid" id="A0A0P0XP32"/>
<dbReference type="AlphaFoldDB" id="A0A0P0XP32"/>
<keyword evidence="3" id="KW-1185">Reference proteome</keyword>
<sequence length="161" mass="16532">MGSFRQWWRRVAAAVKDRRSVLLARGDPRDEPRRAVGGLPERRAGVPVGADLAVAGAAHRVGARAARTADAVLGRGAQGPDARARHAPPLRRLAARAPPASGASPSSSPTSATARRRGASHPPSPRSSAPTSASSTTAPSSRRKKTSPATATTTASPASRE</sequence>
<feature type="compositionally biased region" description="Low complexity" evidence="1">
    <location>
        <begin position="90"/>
        <end position="113"/>
    </location>
</feature>